<accession>A0A9W6P922</accession>
<protein>
    <submittedName>
        <fullName evidence="2">Uncharacterized protein</fullName>
    </submittedName>
</protein>
<keyword evidence="1" id="KW-1133">Transmembrane helix</keyword>
<dbReference type="EMBL" id="BSQG01000009">
    <property type="protein sequence ID" value="GLU49844.1"/>
    <property type="molecule type" value="Genomic_DNA"/>
</dbReference>
<gene>
    <name evidence="2" type="ORF">Nans01_41950</name>
</gene>
<sequence length="61" mass="6941">MSTPDLLPPVIATAVVVFLLVLGSLRVAAGYRKARSRFRRLTRIRIGLVHTRRSSRKKARR</sequence>
<keyword evidence="3" id="KW-1185">Reference proteome</keyword>
<evidence type="ECO:0000313" key="3">
    <source>
        <dbReference type="Proteomes" id="UP001165092"/>
    </source>
</evidence>
<name>A0A9W6P922_9ACTN</name>
<organism evidence="2 3">
    <name type="scientific">Nocardiopsis ansamitocini</name>
    <dbReference type="NCBI Taxonomy" id="1670832"/>
    <lineage>
        <taxon>Bacteria</taxon>
        <taxon>Bacillati</taxon>
        <taxon>Actinomycetota</taxon>
        <taxon>Actinomycetes</taxon>
        <taxon>Streptosporangiales</taxon>
        <taxon>Nocardiopsidaceae</taxon>
        <taxon>Nocardiopsis</taxon>
    </lineage>
</organism>
<dbReference type="AlphaFoldDB" id="A0A9W6P922"/>
<keyword evidence="1" id="KW-0472">Membrane</keyword>
<dbReference type="Proteomes" id="UP001165092">
    <property type="component" value="Unassembled WGS sequence"/>
</dbReference>
<evidence type="ECO:0000313" key="2">
    <source>
        <dbReference type="EMBL" id="GLU49844.1"/>
    </source>
</evidence>
<evidence type="ECO:0000256" key="1">
    <source>
        <dbReference type="SAM" id="Phobius"/>
    </source>
</evidence>
<proteinExistence type="predicted"/>
<keyword evidence="1" id="KW-0812">Transmembrane</keyword>
<dbReference type="RefSeq" id="WP_285761380.1">
    <property type="nucleotide sequence ID" value="NZ_BSQG01000009.1"/>
</dbReference>
<reference evidence="2" key="1">
    <citation type="submission" date="2023-02" db="EMBL/GenBank/DDBJ databases">
        <title>Nocardiopsis ansamitocini NBRC 112285.</title>
        <authorList>
            <person name="Ichikawa N."/>
            <person name="Sato H."/>
            <person name="Tonouchi N."/>
        </authorList>
    </citation>
    <scope>NUCLEOTIDE SEQUENCE</scope>
    <source>
        <strain evidence="2">NBRC 112285</strain>
    </source>
</reference>
<comment type="caution">
    <text evidence="2">The sequence shown here is derived from an EMBL/GenBank/DDBJ whole genome shotgun (WGS) entry which is preliminary data.</text>
</comment>
<feature type="transmembrane region" description="Helical" evidence="1">
    <location>
        <begin position="6"/>
        <end position="29"/>
    </location>
</feature>